<dbReference type="Proteomes" id="UP000253551">
    <property type="component" value="Unassembled WGS sequence"/>
</dbReference>
<organism evidence="2 3">
    <name type="scientific">Rhizopus stolonifer</name>
    <name type="common">Rhizopus nigricans</name>
    <dbReference type="NCBI Taxonomy" id="4846"/>
    <lineage>
        <taxon>Eukaryota</taxon>
        <taxon>Fungi</taxon>
        <taxon>Fungi incertae sedis</taxon>
        <taxon>Mucoromycota</taxon>
        <taxon>Mucoromycotina</taxon>
        <taxon>Mucoromycetes</taxon>
        <taxon>Mucorales</taxon>
        <taxon>Mucorineae</taxon>
        <taxon>Rhizopodaceae</taxon>
        <taxon>Rhizopus</taxon>
    </lineage>
</organism>
<feature type="region of interest" description="Disordered" evidence="1">
    <location>
        <begin position="263"/>
        <end position="313"/>
    </location>
</feature>
<feature type="compositionally biased region" description="Polar residues" evidence="1">
    <location>
        <begin position="226"/>
        <end position="237"/>
    </location>
</feature>
<protein>
    <submittedName>
        <fullName evidence="2">Uncharacterized protein</fullName>
    </submittedName>
</protein>
<evidence type="ECO:0000313" key="2">
    <source>
        <dbReference type="EMBL" id="RCH80428.1"/>
    </source>
</evidence>
<name>A0A367IRW9_RHIST</name>
<feature type="compositionally biased region" description="Polar residues" evidence="1">
    <location>
        <begin position="1"/>
        <end position="10"/>
    </location>
</feature>
<feature type="region of interest" description="Disordered" evidence="1">
    <location>
        <begin position="1"/>
        <end position="25"/>
    </location>
</feature>
<comment type="caution">
    <text evidence="2">The sequence shown here is derived from an EMBL/GenBank/DDBJ whole genome shotgun (WGS) entry which is preliminary data.</text>
</comment>
<dbReference type="AlphaFoldDB" id="A0A367IRW9"/>
<feature type="compositionally biased region" description="Acidic residues" evidence="1">
    <location>
        <begin position="239"/>
        <end position="249"/>
    </location>
</feature>
<keyword evidence="3" id="KW-1185">Reference proteome</keyword>
<feature type="compositionally biased region" description="Basic and acidic residues" evidence="1">
    <location>
        <begin position="11"/>
        <end position="21"/>
    </location>
</feature>
<feature type="non-terminal residue" evidence="2">
    <location>
        <position position="313"/>
    </location>
</feature>
<feature type="compositionally biased region" description="Low complexity" evidence="1">
    <location>
        <begin position="278"/>
        <end position="300"/>
    </location>
</feature>
<accession>A0A367IRW9</accession>
<feature type="region of interest" description="Disordered" evidence="1">
    <location>
        <begin position="137"/>
        <end position="157"/>
    </location>
</feature>
<proteinExistence type="predicted"/>
<evidence type="ECO:0000256" key="1">
    <source>
        <dbReference type="SAM" id="MobiDB-lite"/>
    </source>
</evidence>
<gene>
    <name evidence="2" type="ORF">CU098_006640</name>
</gene>
<dbReference type="OrthoDB" id="2280645at2759"/>
<evidence type="ECO:0000313" key="3">
    <source>
        <dbReference type="Proteomes" id="UP000253551"/>
    </source>
</evidence>
<feature type="region of interest" description="Disordered" evidence="1">
    <location>
        <begin position="226"/>
        <end position="251"/>
    </location>
</feature>
<sequence length="313" mass="35082">MGQSTSVENTETIHENEDHLHDSRRRRYKKIDVKSCPKNIDESQEDDVTQSPIDSFFPIINTAEAPSNCPEAMSSSIVETTNPLKDDVLKPSKNTSNTIGFASKIMPKRPWSNYQLFPLNSSASPISDSKARMIRSPRIQPKENKGGETNRNQASRGRIKFVEPVKHESAQKGSQLEELSKQNSDIDQLITMMQNHKVSDDNNNHGSLDFSRNTFVPSSEFQFSFPTTPSQYASPVISNEEEEEEEDEDYQFKYDSIKNRKILPLPKRKSKYNPATGSMSSSGSSPSVPSIPSSPFTFSSDKTMPKASFLTDA</sequence>
<dbReference type="EMBL" id="PJQM01006009">
    <property type="protein sequence ID" value="RCH80428.1"/>
    <property type="molecule type" value="Genomic_DNA"/>
</dbReference>
<reference evidence="2 3" key="1">
    <citation type="journal article" date="2018" name="G3 (Bethesda)">
        <title>Phylogenetic and Phylogenomic Definition of Rhizopus Species.</title>
        <authorList>
            <person name="Gryganskyi A.P."/>
            <person name="Golan J."/>
            <person name="Dolatabadi S."/>
            <person name="Mondo S."/>
            <person name="Robb S."/>
            <person name="Idnurm A."/>
            <person name="Muszewska A."/>
            <person name="Steczkiewicz K."/>
            <person name="Masonjones S."/>
            <person name="Liao H.L."/>
            <person name="Gajdeczka M.T."/>
            <person name="Anike F."/>
            <person name="Vuek A."/>
            <person name="Anishchenko I.M."/>
            <person name="Voigt K."/>
            <person name="de Hoog G.S."/>
            <person name="Smith M.E."/>
            <person name="Heitman J."/>
            <person name="Vilgalys R."/>
            <person name="Stajich J.E."/>
        </authorList>
    </citation>
    <scope>NUCLEOTIDE SEQUENCE [LARGE SCALE GENOMIC DNA]</scope>
    <source>
        <strain evidence="2 3">LSU 92-RS-03</strain>
    </source>
</reference>